<dbReference type="GO" id="GO:0004777">
    <property type="term" value="F:succinate-semialdehyde dehydrogenase (NAD+) activity"/>
    <property type="evidence" value="ECO:0007669"/>
    <property type="project" value="TreeGrafter"/>
</dbReference>
<dbReference type="GO" id="GO:0009450">
    <property type="term" value="P:gamma-aminobutyric acid catabolic process"/>
    <property type="evidence" value="ECO:0007669"/>
    <property type="project" value="TreeGrafter"/>
</dbReference>
<dbReference type="InterPro" id="IPR016163">
    <property type="entry name" value="Ald_DH_C"/>
</dbReference>
<dbReference type="AlphaFoldDB" id="A0A9W4JMV1"/>
<comment type="caution">
    <text evidence="5">The sequence shown here is derived from an EMBL/GenBank/DDBJ whole genome shotgun (WGS) entry which is preliminary data.</text>
</comment>
<dbReference type="PROSITE" id="PS00070">
    <property type="entry name" value="ALDEHYDE_DEHYDR_CYS"/>
    <property type="match status" value="1"/>
</dbReference>
<dbReference type="CDD" id="cd07105">
    <property type="entry name" value="ALDH_SaliADH"/>
    <property type="match status" value="1"/>
</dbReference>
<keyword evidence="1 3" id="KW-0560">Oxidoreductase</keyword>
<dbReference type="InterPro" id="IPR029510">
    <property type="entry name" value="Ald_DH_CS_GLU"/>
</dbReference>
<sequence length="501" mass="53557">MSTSTSFEARAPGATVPLIIGNKDVTTPNTFDVNNPGKGYVEHICSTADTEHATLAVESAEKAFPEWSQTKPATRRDILLKTADIFLARKDEFVGYMCEETGSQPDFAEFILMLGVNLLKDVAGKVSGIEAASPALVQEGTSALVYKQPYGVVLGIAPWNAPYILGTRAVALPIAAGNSTVLKGSELSPKCFWAIGDAFRQAGLPDGCLNVIYSRPADAPEVTQTLIAHPAVKKLSFTGSTLIGRKVALLAAQYIKPVILELGGKAPTVVLEDADIEKAALGATLGSFIHTGQVCMCTERIIVHRSIADKFREALKATVNNVLGGPSTQLVAVNPAAITKNKDLVRDAISKGGKVLIGDLDTEATSNTRMGPVVVENVTEDMDIYKTESFGPTASLFVVESDDEAIKLANDTEYGLSASVYTESLARGLKVAKQIDSGYVPSLWFLWMSSNEINRAVHINSMTVHDEAALPHGGVKSSGYGRFGTNMLDEFLWTKSVTWVD</sequence>
<dbReference type="Gene3D" id="3.40.309.10">
    <property type="entry name" value="Aldehyde Dehydrogenase, Chain A, domain 2"/>
    <property type="match status" value="1"/>
</dbReference>
<evidence type="ECO:0000259" key="4">
    <source>
        <dbReference type="Pfam" id="PF00171"/>
    </source>
</evidence>
<dbReference type="Proteomes" id="UP001152646">
    <property type="component" value="Unassembled WGS sequence"/>
</dbReference>
<dbReference type="PANTHER" id="PTHR43353:SF6">
    <property type="entry name" value="CYTOPLASMIC ALDEHYDE DEHYDROGENASE (EUROFUNG)"/>
    <property type="match status" value="1"/>
</dbReference>
<evidence type="ECO:0000256" key="3">
    <source>
        <dbReference type="RuleBase" id="RU003345"/>
    </source>
</evidence>
<dbReference type="EMBL" id="CAJVPA010000207">
    <property type="protein sequence ID" value="CAG8403724.1"/>
    <property type="molecule type" value="Genomic_DNA"/>
</dbReference>
<dbReference type="PANTHER" id="PTHR43353">
    <property type="entry name" value="SUCCINATE-SEMIALDEHYDE DEHYDROGENASE, MITOCHONDRIAL"/>
    <property type="match status" value="1"/>
</dbReference>
<dbReference type="InterPro" id="IPR016162">
    <property type="entry name" value="Ald_DH_N"/>
</dbReference>
<accession>A0A9W4JMV1</accession>
<protein>
    <recommendedName>
        <fullName evidence="4">Aldehyde dehydrogenase domain-containing protein</fullName>
    </recommendedName>
</protein>
<gene>
    <name evidence="5" type="ORF">PSALAMII_LOCUS8407</name>
</gene>
<feature type="domain" description="Aldehyde dehydrogenase" evidence="4">
    <location>
        <begin position="29"/>
        <end position="497"/>
    </location>
</feature>
<evidence type="ECO:0000256" key="1">
    <source>
        <dbReference type="ARBA" id="ARBA00023002"/>
    </source>
</evidence>
<dbReference type="Pfam" id="PF00171">
    <property type="entry name" value="Aldedh"/>
    <property type="match status" value="1"/>
</dbReference>
<reference evidence="5" key="1">
    <citation type="submission" date="2021-07" db="EMBL/GenBank/DDBJ databases">
        <authorList>
            <person name="Branca A.L. A."/>
        </authorList>
    </citation>
    <scope>NUCLEOTIDE SEQUENCE</scope>
</reference>
<evidence type="ECO:0000256" key="2">
    <source>
        <dbReference type="PROSITE-ProRule" id="PRU10007"/>
    </source>
</evidence>
<evidence type="ECO:0000313" key="5">
    <source>
        <dbReference type="EMBL" id="CAG8403724.1"/>
    </source>
</evidence>
<organism evidence="5 6">
    <name type="scientific">Penicillium salamii</name>
    <dbReference type="NCBI Taxonomy" id="1612424"/>
    <lineage>
        <taxon>Eukaryota</taxon>
        <taxon>Fungi</taxon>
        <taxon>Dikarya</taxon>
        <taxon>Ascomycota</taxon>
        <taxon>Pezizomycotina</taxon>
        <taxon>Eurotiomycetes</taxon>
        <taxon>Eurotiomycetidae</taxon>
        <taxon>Eurotiales</taxon>
        <taxon>Aspergillaceae</taxon>
        <taxon>Penicillium</taxon>
    </lineage>
</organism>
<dbReference type="SUPFAM" id="SSF53720">
    <property type="entry name" value="ALDH-like"/>
    <property type="match status" value="1"/>
</dbReference>
<dbReference type="InterPro" id="IPR016160">
    <property type="entry name" value="Ald_DH_CS_CYS"/>
</dbReference>
<dbReference type="PROSITE" id="PS00687">
    <property type="entry name" value="ALDEHYDE_DEHYDR_GLU"/>
    <property type="match status" value="1"/>
</dbReference>
<dbReference type="InterPro" id="IPR015590">
    <property type="entry name" value="Aldehyde_DH_dom"/>
</dbReference>
<feature type="active site" evidence="2">
    <location>
        <position position="261"/>
    </location>
</feature>
<comment type="similarity">
    <text evidence="3">Belongs to the aldehyde dehydrogenase family.</text>
</comment>
<dbReference type="InterPro" id="IPR050740">
    <property type="entry name" value="Aldehyde_DH_Superfamily"/>
</dbReference>
<evidence type="ECO:0000313" key="6">
    <source>
        <dbReference type="Proteomes" id="UP001152646"/>
    </source>
</evidence>
<name>A0A9W4JMV1_9EURO</name>
<dbReference type="InterPro" id="IPR016161">
    <property type="entry name" value="Ald_DH/histidinol_DH"/>
</dbReference>
<dbReference type="Gene3D" id="3.40.605.10">
    <property type="entry name" value="Aldehyde Dehydrogenase, Chain A, domain 1"/>
    <property type="match status" value="1"/>
</dbReference>
<dbReference type="OrthoDB" id="310895at2759"/>
<proteinExistence type="inferred from homology"/>